<dbReference type="InterPro" id="IPR016156">
    <property type="entry name" value="FAD/NAD-linked_Rdtase_dimer_sf"/>
</dbReference>
<evidence type="ECO:0000256" key="11">
    <source>
        <dbReference type="ARBA" id="ARBA00023157"/>
    </source>
</evidence>
<evidence type="ECO:0000259" key="18">
    <source>
        <dbReference type="Pfam" id="PF00364"/>
    </source>
</evidence>
<evidence type="ECO:0000256" key="4">
    <source>
        <dbReference type="ARBA" id="ARBA00016961"/>
    </source>
</evidence>
<dbReference type="PANTHER" id="PTHR22912">
    <property type="entry name" value="DISULFIDE OXIDOREDUCTASE"/>
    <property type="match status" value="1"/>
</dbReference>
<dbReference type="SUPFAM" id="SSF51230">
    <property type="entry name" value="Single hybrid motif"/>
    <property type="match status" value="1"/>
</dbReference>
<keyword evidence="15" id="KW-0547">Nucleotide-binding</keyword>
<dbReference type="Gene3D" id="2.40.50.100">
    <property type="match status" value="1"/>
</dbReference>
<dbReference type="EMBL" id="FOCG01000001">
    <property type="protein sequence ID" value="SEM54686.1"/>
    <property type="molecule type" value="Genomic_DNA"/>
</dbReference>
<dbReference type="InterPro" id="IPR011053">
    <property type="entry name" value="Single_hybrid_motif"/>
</dbReference>
<dbReference type="GO" id="GO:0006103">
    <property type="term" value="P:2-oxoglutarate metabolic process"/>
    <property type="evidence" value="ECO:0007669"/>
    <property type="project" value="TreeGrafter"/>
</dbReference>
<evidence type="ECO:0000256" key="17">
    <source>
        <dbReference type="RuleBase" id="RU003692"/>
    </source>
</evidence>
<dbReference type="InterPro" id="IPR000089">
    <property type="entry name" value="Biotin_lipoyl"/>
</dbReference>
<keyword evidence="6 17" id="KW-0285">Flavoprotein</keyword>
<feature type="binding site" evidence="15">
    <location>
        <position position="363"/>
    </location>
    <ligand>
        <name>NAD(+)</name>
        <dbReference type="ChEBI" id="CHEBI:57540"/>
    </ligand>
</feature>
<keyword evidence="9 17" id="KW-0560">Oxidoreductase</keyword>
<evidence type="ECO:0000313" key="22">
    <source>
        <dbReference type="Proteomes" id="UP000199158"/>
    </source>
</evidence>
<keyword evidence="8 15" id="KW-0274">FAD</keyword>
<evidence type="ECO:0000256" key="2">
    <source>
        <dbReference type="ARBA" id="ARBA00007532"/>
    </source>
</evidence>
<dbReference type="NCBIfam" id="TIGR01350">
    <property type="entry name" value="lipoamide_DH"/>
    <property type="match status" value="1"/>
</dbReference>
<evidence type="ECO:0000256" key="1">
    <source>
        <dbReference type="ARBA" id="ARBA00004496"/>
    </source>
</evidence>
<dbReference type="AlphaFoldDB" id="A0A1H7Z8N6"/>
<evidence type="ECO:0000256" key="14">
    <source>
        <dbReference type="PIRSR" id="PIRSR000350-2"/>
    </source>
</evidence>
<dbReference type="STRING" id="474960.SAMN05216180_0507"/>
<dbReference type="InterPro" id="IPR003016">
    <property type="entry name" value="2-oxoA_DH_lipoyl-BS"/>
</dbReference>
<feature type="disulfide bond" description="Redox-active" evidence="16">
    <location>
        <begin position="135"/>
        <end position="140"/>
    </location>
</feature>
<dbReference type="Gene3D" id="3.30.390.30">
    <property type="match status" value="1"/>
</dbReference>
<dbReference type="OrthoDB" id="9807946at2"/>
<dbReference type="SUPFAM" id="SSF51905">
    <property type="entry name" value="FAD/NAD(P)-binding domain"/>
    <property type="match status" value="1"/>
</dbReference>
<dbReference type="PIRSF" id="PIRSF000350">
    <property type="entry name" value="Mercury_reductase_MerA"/>
    <property type="match status" value="1"/>
</dbReference>
<dbReference type="PRINTS" id="PR00411">
    <property type="entry name" value="PNDRDTASEI"/>
</dbReference>
<dbReference type="EC" id="1.8.1.4" evidence="3 17"/>
<evidence type="ECO:0000256" key="10">
    <source>
        <dbReference type="ARBA" id="ARBA00023027"/>
    </source>
</evidence>
<evidence type="ECO:0000256" key="6">
    <source>
        <dbReference type="ARBA" id="ARBA00022630"/>
    </source>
</evidence>
<gene>
    <name evidence="21" type="ORF">SAMN05216180_0507</name>
</gene>
<dbReference type="InterPro" id="IPR023753">
    <property type="entry name" value="FAD/NAD-binding_dom"/>
</dbReference>
<organism evidence="21 22">
    <name type="scientific">Hydrogenoanaerobacterium saccharovorans</name>
    <dbReference type="NCBI Taxonomy" id="474960"/>
    <lineage>
        <taxon>Bacteria</taxon>
        <taxon>Bacillati</taxon>
        <taxon>Bacillota</taxon>
        <taxon>Clostridia</taxon>
        <taxon>Eubacteriales</taxon>
        <taxon>Oscillospiraceae</taxon>
        <taxon>Hydrogenoanaerobacterium</taxon>
    </lineage>
</organism>
<dbReference type="GO" id="GO:0004148">
    <property type="term" value="F:dihydrolipoyl dehydrogenase (NADH) activity"/>
    <property type="evidence" value="ECO:0007669"/>
    <property type="project" value="UniProtKB-EC"/>
</dbReference>
<dbReference type="RefSeq" id="WP_092751311.1">
    <property type="nucleotide sequence ID" value="NZ_FOCG01000001.1"/>
</dbReference>
<evidence type="ECO:0000256" key="5">
    <source>
        <dbReference type="ARBA" id="ARBA00022490"/>
    </source>
</evidence>
<evidence type="ECO:0000256" key="9">
    <source>
        <dbReference type="ARBA" id="ARBA00023002"/>
    </source>
</evidence>
<evidence type="ECO:0000313" key="21">
    <source>
        <dbReference type="EMBL" id="SEM54686.1"/>
    </source>
</evidence>
<dbReference type="InterPro" id="IPR036188">
    <property type="entry name" value="FAD/NAD-bd_sf"/>
</dbReference>
<keyword evidence="7" id="KW-0450">Lipoyl</keyword>
<reference evidence="21 22" key="1">
    <citation type="submission" date="2016-10" db="EMBL/GenBank/DDBJ databases">
        <authorList>
            <person name="de Groot N.N."/>
        </authorList>
    </citation>
    <scope>NUCLEOTIDE SEQUENCE [LARGE SCALE GENOMIC DNA]</scope>
    <source>
        <strain evidence="21 22">CGMCC 1.5070</strain>
    </source>
</reference>
<feature type="domain" description="FAD/NAD(P)-binding" evidence="20">
    <location>
        <begin position="99"/>
        <end position="420"/>
    </location>
</feature>
<dbReference type="PANTHER" id="PTHR22912:SF217">
    <property type="entry name" value="DIHYDROLIPOYL DEHYDROGENASE"/>
    <property type="match status" value="1"/>
</dbReference>
<protein>
    <recommendedName>
        <fullName evidence="4 17">Dihydrolipoyl dehydrogenase</fullName>
        <ecNumber evidence="3 17">1.8.1.4</ecNumber>
    </recommendedName>
</protein>
<dbReference type="InterPro" id="IPR050151">
    <property type="entry name" value="Class-I_Pyr_Nuc-Dis_Oxidored"/>
</dbReference>
<evidence type="ECO:0000256" key="12">
    <source>
        <dbReference type="ARBA" id="ARBA00023284"/>
    </source>
</evidence>
<comment type="subcellular location">
    <subcellularLocation>
        <location evidence="1">Cytoplasm</location>
    </subcellularLocation>
</comment>
<dbReference type="InterPro" id="IPR012999">
    <property type="entry name" value="Pyr_OxRdtase_I_AS"/>
</dbReference>
<feature type="binding site" evidence="15">
    <location>
        <position position="295"/>
    </location>
    <ligand>
        <name>NAD(+)</name>
        <dbReference type="ChEBI" id="CHEBI:57540"/>
    </ligand>
</feature>
<feature type="binding site" evidence="15">
    <location>
        <begin position="272"/>
        <end position="279"/>
    </location>
    <ligand>
        <name>NAD(+)</name>
        <dbReference type="ChEBI" id="CHEBI:57540"/>
    </ligand>
</feature>
<dbReference type="PRINTS" id="PR00368">
    <property type="entry name" value="FADPNR"/>
</dbReference>
<name>A0A1H7Z8N6_9FIRM</name>
<dbReference type="FunFam" id="3.30.390.30:FF:000001">
    <property type="entry name" value="Dihydrolipoyl dehydrogenase"/>
    <property type="match status" value="1"/>
</dbReference>
<dbReference type="Pfam" id="PF02852">
    <property type="entry name" value="Pyr_redox_dim"/>
    <property type="match status" value="1"/>
</dbReference>
<dbReference type="CDD" id="cd06849">
    <property type="entry name" value="lipoyl_domain"/>
    <property type="match status" value="1"/>
</dbReference>
<feature type="active site" description="Proton acceptor" evidence="14">
    <location>
        <position position="537"/>
    </location>
</feature>
<feature type="binding site" evidence="15">
    <location>
        <position position="144"/>
    </location>
    <ligand>
        <name>FAD</name>
        <dbReference type="ChEBI" id="CHEBI:57692"/>
    </ligand>
</feature>
<dbReference type="Gene3D" id="3.50.50.60">
    <property type="entry name" value="FAD/NAD(P)-binding domain"/>
    <property type="match status" value="2"/>
</dbReference>
<accession>A0A1H7Z8N6</accession>
<dbReference type="PROSITE" id="PS00076">
    <property type="entry name" value="PYRIDINE_REDOX_1"/>
    <property type="match status" value="1"/>
</dbReference>
<dbReference type="InterPro" id="IPR004099">
    <property type="entry name" value="Pyr_nucl-diS_OxRdtase_dimer"/>
</dbReference>
<evidence type="ECO:0000256" key="16">
    <source>
        <dbReference type="PIRSR" id="PIRSR000350-4"/>
    </source>
</evidence>
<dbReference type="GO" id="GO:0005737">
    <property type="term" value="C:cytoplasm"/>
    <property type="evidence" value="ECO:0007669"/>
    <property type="project" value="UniProtKB-SubCell"/>
</dbReference>
<evidence type="ECO:0000259" key="20">
    <source>
        <dbReference type="Pfam" id="PF07992"/>
    </source>
</evidence>
<comment type="cofactor">
    <cofactor evidence="15 17">
        <name>FAD</name>
        <dbReference type="ChEBI" id="CHEBI:57692"/>
    </cofactor>
    <text evidence="15 17">Binds 1 FAD per subunit.</text>
</comment>
<keyword evidence="12 17" id="KW-0676">Redox-active center</keyword>
<dbReference type="GO" id="GO:0050660">
    <property type="term" value="F:flavin adenine dinucleotide binding"/>
    <property type="evidence" value="ECO:0007669"/>
    <property type="project" value="InterPro"/>
</dbReference>
<keyword evidence="5" id="KW-0963">Cytoplasm</keyword>
<keyword evidence="11" id="KW-1015">Disulfide bond</keyword>
<dbReference type="InterPro" id="IPR006258">
    <property type="entry name" value="Lipoamide_DH"/>
</dbReference>
<dbReference type="Proteomes" id="UP000199158">
    <property type="component" value="Unassembled WGS sequence"/>
</dbReference>
<feature type="binding site" evidence="15">
    <location>
        <begin position="235"/>
        <end position="237"/>
    </location>
    <ligand>
        <name>FAD</name>
        <dbReference type="ChEBI" id="CHEBI:57692"/>
    </ligand>
</feature>
<dbReference type="PROSITE" id="PS00189">
    <property type="entry name" value="LIPOYL"/>
    <property type="match status" value="1"/>
</dbReference>
<evidence type="ECO:0000256" key="7">
    <source>
        <dbReference type="ARBA" id="ARBA00022823"/>
    </source>
</evidence>
<dbReference type="SUPFAM" id="SSF55424">
    <property type="entry name" value="FAD/NAD-linked reductases, dimerisation (C-terminal) domain"/>
    <property type="match status" value="1"/>
</dbReference>
<evidence type="ECO:0000256" key="3">
    <source>
        <dbReference type="ARBA" id="ARBA00012608"/>
    </source>
</evidence>
<sequence length="558" mass="59601">MEIKMSIIPGGKLGKVGKISVKQGEFVKNGAVLAQVETSKGNRSIKATVDGVVQKILFDEGAQVCSNAVMFIIEENTVQQTADENPVAEKAELQHINTDLLVIGGGPGGYVAAIYAAKNGLKVTLAEKAELGGTCLNVGCIPTKALVKSAEICRNIYESKHFGVNIDGVATVDMTRVIERKNEVCSRLVDGIDYLMKKNNINHIKGSASFVSPTEVKIEGETDYLVSAKDVIVATGSKISNINIPGIDLPVVMNSTSALSCNQLPKSITIIGGGVIGMEFAFIYKNFGAEVHVIEFMDRLLTMVDPDISQEIYDIATEAGIKVNTSSKVVKIQSSTDGSAVVTYQNEDGEHLVVTEKVLVAIGREPNLDGLMIDKTDAELNERGRGIKVDAHMRTNVEHLYAIGDVTNIIQLAHVASHQGIVAVKNILGKNVEMDYSAVPNVIFTSPEIASVGKNENECKANNVGYTVSRFDFAGNGKALTMNEPRGYIKLIKENTTQKIIGGSIIGADASALISVLTLAIQNGLGEEEIAHTIFPHPTTSEVIHEAAMGFGLGALHQ</sequence>
<feature type="binding site" evidence="15">
    <location>
        <position position="405"/>
    </location>
    <ligand>
        <name>FAD</name>
        <dbReference type="ChEBI" id="CHEBI:57692"/>
    </ligand>
</feature>
<dbReference type="Pfam" id="PF07992">
    <property type="entry name" value="Pyr_redox_2"/>
    <property type="match status" value="1"/>
</dbReference>
<keyword evidence="10 15" id="KW-0520">NAD</keyword>
<feature type="domain" description="Lipoyl-binding" evidence="18">
    <location>
        <begin position="14"/>
        <end position="73"/>
    </location>
</feature>
<proteinExistence type="inferred from homology"/>
<dbReference type="InterPro" id="IPR001100">
    <property type="entry name" value="Pyr_nuc-diS_OxRdtase"/>
</dbReference>
<comment type="catalytic activity">
    <reaction evidence="13 17">
        <text>N(6)-[(R)-dihydrolipoyl]-L-lysyl-[protein] + NAD(+) = N(6)-[(R)-lipoyl]-L-lysyl-[protein] + NADH + H(+)</text>
        <dbReference type="Rhea" id="RHEA:15045"/>
        <dbReference type="Rhea" id="RHEA-COMP:10474"/>
        <dbReference type="Rhea" id="RHEA-COMP:10475"/>
        <dbReference type="ChEBI" id="CHEBI:15378"/>
        <dbReference type="ChEBI" id="CHEBI:57540"/>
        <dbReference type="ChEBI" id="CHEBI:57945"/>
        <dbReference type="ChEBI" id="CHEBI:83099"/>
        <dbReference type="ChEBI" id="CHEBI:83100"/>
        <dbReference type="EC" id="1.8.1.4"/>
    </reaction>
</comment>
<comment type="miscellaneous">
    <text evidence="17">The active site is a redox-active disulfide bond.</text>
</comment>
<evidence type="ECO:0000259" key="19">
    <source>
        <dbReference type="Pfam" id="PF02852"/>
    </source>
</evidence>
<feature type="domain" description="Pyridine nucleotide-disulphide oxidoreductase dimerisation" evidence="19">
    <location>
        <begin position="439"/>
        <end position="548"/>
    </location>
</feature>
<evidence type="ECO:0000256" key="15">
    <source>
        <dbReference type="PIRSR" id="PIRSR000350-3"/>
    </source>
</evidence>
<evidence type="ECO:0000256" key="13">
    <source>
        <dbReference type="ARBA" id="ARBA00049187"/>
    </source>
</evidence>
<comment type="similarity">
    <text evidence="2 17">Belongs to the class-I pyridine nucleotide-disulfide oxidoreductase family.</text>
</comment>
<evidence type="ECO:0000256" key="8">
    <source>
        <dbReference type="ARBA" id="ARBA00022827"/>
    </source>
</evidence>
<keyword evidence="22" id="KW-1185">Reference proteome</keyword>
<dbReference type="Pfam" id="PF00364">
    <property type="entry name" value="Biotin_lipoyl"/>
    <property type="match status" value="1"/>
</dbReference>